<accession>T1BJ68</accession>
<dbReference type="Pfam" id="PF02481">
    <property type="entry name" value="DNA_processg_A"/>
    <property type="match status" value="1"/>
</dbReference>
<dbReference type="InterPro" id="IPR003488">
    <property type="entry name" value="DprA"/>
</dbReference>
<evidence type="ECO:0000313" key="3">
    <source>
        <dbReference type="EMBL" id="EQD73061.1"/>
    </source>
</evidence>
<proteinExistence type="inferred from homology"/>
<sequence>MPDLFHATAAAADFTERAIVPARELGAYEAQWARKGVTFKTLANTFREHAGAVPSDFVSQEEAQQYARMALGTIREAGIRHFGIRVNGAGEYPVRLRDAVHPIEFLYYQGNWDITSTPCVAIVGTRHPTDEGARRTAKLARAFVRASFTVVSGLAQGVDTVAHRTVIENGGQTIAVLGTPITTCYPPENATLQKQIADKFLVISQVPIVRYSRQTPRGNRLFFPERNVTMSALTQATVIVEAGNTSGTLIQARHALMQGRKLFILESCFRNKELTWPTNFLDRGAIRVSEFEDIMSHLAS</sequence>
<dbReference type="AlphaFoldDB" id="T1BJ68"/>
<reference evidence="3" key="1">
    <citation type="submission" date="2013-08" db="EMBL/GenBank/DDBJ databases">
        <authorList>
            <person name="Mendez C."/>
            <person name="Richter M."/>
            <person name="Ferrer M."/>
            <person name="Sanchez J."/>
        </authorList>
    </citation>
    <scope>NUCLEOTIDE SEQUENCE</scope>
</reference>
<dbReference type="PANTHER" id="PTHR43022:SF1">
    <property type="entry name" value="PROTEIN SMF"/>
    <property type="match status" value="1"/>
</dbReference>
<name>T1BJ68_9ZZZZ</name>
<evidence type="ECO:0000259" key="2">
    <source>
        <dbReference type="Pfam" id="PF02481"/>
    </source>
</evidence>
<organism evidence="3">
    <name type="scientific">mine drainage metagenome</name>
    <dbReference type="NCBI Taxonomy" id="410659"/>
    <lineage>
        <taxon>unclassified sequences</taxon>
        <taxon>metagenomes</taxon>
        <taxon>ecological metagenomes</taxon>
    </lineage>
</organism>
<dbReference type="SUPFAM" id="SSF102405">
    <property type="entry name" value="MCP/YpsA-like"/>
    <property type="match status" value="1"/>
</dbReference>
<reference evidence="3" key="2">
    <citation type="journal article" date="2014" name="ISME J.">
        <title>Microbial stratification in low pH oxic and suboxic macroscopic growths along an acid mine drainage.</title>
        <authorList>
            <person name="Mendez-Garcia C."/>
            <person name="Mesa V."/>
            <person name="Sprenger R.R."/>
            <person name="Richter M."/>
            <person name="Diez M.S."/>
            <person name="Solano J."/>
            <person name="Bargiela R."/>
            <person name="Golyshina O.V."/>
            <person name="Manteca A."/>
            <person name="Ramos J.L."/>
            <person name="Gallego J.R."/>
            <person name="Llorente I."/>
            <person name="Martins Dos Santos V.A."/>
            <person name="Jensen O.N."/>
            <person name="Pelaez A.I."/>
            <person name="Sanchez J."/>
            <person name="Ferrer M."/>
        </authorList>
    </citation>
    <scope>NUCLEOTIDE SEQUENCE</scope>
</reference>
<dbReference type="PANTHER" id="PTHR43022">
    <property type="entry name" value="PROTEIN SMF"/>
    <property type="match status" value="1"/>
</dbReference>
<evidence type="ECO:0000256" key="1">
    <source>
        <dbReference type="ARBA" id="ARBA00006525"/>
    </source>
</evidence>
<protein>
    <submittedName>
        <fullName evidence="3">SMF protein</fullName>
    </submittedName>
</protein>
<gene>
    <name evidence="3" type="ORF">B1B_03423</name>
</gene>
<comment type="similarity">
    <text evidence="1">Belongs to the DprA/Smf family.</text>
</comment>
<dbReference type="InterPro" id="IPR057666">
    <property type="entry name" value="DrpA_SLOG"/>
</dbReference>
<comment type="caution">
    <text evidence="3">The sequence shown here is derived from an EMBL/GenBank/DDBJ whole genome shotgun (WGS) entry which is preliminary data.</text>
</comment>
<dbReference type="Gene3D" id="3.40.50.450">
    <property type="match status" value="1"/>
</dbReference>
<dbReference type="EMBL" id="AUZY01002100">
    <property type="protein sequence ID" value="EQD73061.1"/>
    <property type="molecule type" value="Genomic_DNA"/>
</dbReference>
<feature type="domain" description="Smf/DprA SLOG" evidence="2">
    <location>
        <begin position="89"/>
        <end position="298"/>
    </location>
</feature>
<dbReference type="GO" id="GO:0009294">
    <property type="term" value="P:DNA-mediated transformation"/>
    <property type="evidence" value="ECO:0007669"/>
    <property type="project" value="InterPro"/>
</dbReference>